<dbReference type="OrthoDB" id="5086884at2759"/>
<dbReference type="Pfam" id="PF07690">
    <property type="entry name" value="MFS_1"/>
    <property type="match status" value="1"/>
</dbReference>
<proteinExistence type="predicted"/>
<evidence type="ECO:0000313" key="10">
    <source>
        <dbReference type="Proteomes" id="UP000824596"/>
    </source>
</evidence>
<dbReference type="GO" id="GO:0016020">
    <property type="term" value="C:membrane"/>
    <property type="evidence" value="ECO:0007669"/>
    <property type="project" value="UniProtKB-SubCell"/>
</dbReference>
<keyword evidence="3 7" id="KW-0812">Transmembrane</keyword>
<reference evidence="9" key="1">
    <citation type="submission" date="2021-09" db="EMBL/GenBank/DDBJ databases">
        <title>A high-quality genome of the endoparasitic fungus Hirsutella rhossiliensis with a comparison of Hirsutella genomes reveals transposable elements contributing to genome size variation.</title>
        <authorList>
            <person name="Lin R."/>
            <person name="Jiao Y."/>
            <person name="Sun X."/>
            <person name="Ling J."/>
            <person name="Xie B."/>
            <person name="Cheng X."/>
        </authorList>
    </citation>
    <scope>NUCLEOTIDE SEQUENCE</scope>
    <source>
        <strain evidence="9">HR02</strain>
    </source>
</reference>
<evidence type="ECO:0000313" key="9">
    <source>
        <dbReference type="EMBL" id="KAH0964581.1"/>
    </source>
</evidence>
<dbReference type="Gene3D" id="1.20.1250.20">
    <property type="entry name" value="MFS general substrate transporter like domains"/>
    <property type="match status" value="1"/>
</dbReference>
<dbReference type="SUPFAM" id="SSF103473">
    <property type="entry name" value="MFS general substrate transporter"/>
    <property type="match status" value="1"/>
</dbReference>
<dbReference type="GeneID" id="68354138"/>
<dbReference type="EMBL" id="JAIZPD010000004">
    <property type="protein sequence ID" value="KAH0964581.1"/>
    <property type="molecule type" value="Genomic_DNA"/>
</dbReference>
<evidence type="ECO:0000256" key="1">
    <source>
        <dbReference type="ARBA" id="ARBA00004141"/>
    </source>
</evidence>
<dbReference type="Proteomes" id="UP000824596">
    <property type="component" value="Unassembled WGS sequence"/>
</dbReference>
<feature type="domain" description="Major facilitator superfamily (MFS) profile" evidence="8">
    <location>
        <begin position="19"/>
        <end position="236"/>
    </location>
</feature>
<keyword evidence="5 7" id="KW-0472">Membrane</keyword>
<evidence type="ECO:0000256" key="3">
    <source>
        <dbReference type="ARBA" id="ARBA00022692"/>
    </source>
</evidence>
<evidence type="ECO:0000256" key="5">
    <source>
        <dbReference type="ARBA" id="ARBA00023136"/>
    </source>
</evidence>
<dbReference type="AlphaFoldDB" id="A0A9P8SKY8"/>
<gene>
    <name evidence="9" type="ORF">HRG_05009</name>
</gene>
<keyword evidence="2" id="KW-0813">Transport</keyword>
<evidence type="ECO:0000256" key="7">
    <source>
        <dbReference type="SAM" id="Phobius"/>
    </source>
</evidence>
<dbReference type="InterPro" id="IPR036259">
    <property type="entry name" value="MFS_trans_sf"/>
</dbReference>
<evidence type="ECO:0000256" key="6">
    <source>
        <dbReference type="SAM" id="MobiDB-lite"/>
    </source>
</evidence>
<keyword evidence="4 7" id="KW-1133">Transmembrane helix</keyword>
<name>A0A9P8SKY8_9HYPO</name>
<dbReference type="InterPro" id="IPR050930">
    <property type="entry name" value="MFS_Vesicular_Transporter"/>
</dbReference>
<dbReference type="RefSeq" id="XP_044722094.1">
    <property type="nucleotide sequence ID" value="XM_044863480.1"/>
</dbReference>
<evidence type="ECO:0000256" key="4">
    <source>
        <dbReference type="ARBA" id="ARBA00022989"/>
    </source>
</evidence>
<comment type="subcellular location">
    <subcellularLocation>
        <location evidence="1">Membrane</location>
        <topology evidence="1">Multi-pass membrane protein</topology>
    </subcellularLocation>
</comment>
<keyword evidence="10" id="KW-1185">Reference proteome</keyword>
<accession>A0A9P8SKY8</accession>
<sequence length="236" mass="25157">MAYGFKPCTPNWRASPSFIIATVAVGLFTDLLLYGIVIPVLPFMLHDRLAIPASQLQPYTSRLLAAYAGASTIFALPAGWAADKIGSRQPPFLAGVVLLFGATTLLAFGRTITLFYVARLLQGMAAAIVWTTGCAMIQDTVGPRQLGETIGTIFCFISAGDLIAPLLGGVLYDMGGLVTLYGVSSALLAVDLGMRMLVVDARKAKTYSQSQFNQRDNADDSSTTAAKRSLQNHQTT</sequence>
<feature type="transmembrane region" description="Helical" evidence="7">
    <location>
        <begin position="178"/>
        <end position="198"/>
    </location>
</feature>
<dbReference type="PANTHER" id="PTHR23506:SF23">
    <property type="entry name" value="GH10249P"/>
    <property type="match status" value="1"/>
</dbReference>
<comment type="caution">
    <text evidence="9">The sequence shown here is derived from an EMBL/GenBank/DDBJ whole genome shotgun (WGS) entry which is preliminary data.</text>
</comment>
<organism evidence="9 10">
    <name type="scientific">Hirsutella rhossiliensis</name>
    <dbReference type="NCBI Taxonomy" id="111463"/>
    <lineage>
        <taxon>Eukaryota</taxon>
        <taxon>Fungi</taxon>
        <taxon>Dikarya</taxon>
        <taxon>Ascomycota</taxon>
        <taxon>Pezizomycotina</taxon>
        <taxon>Sordariomycetes</taxon>
        <taxon>Hypocreomycetidae</taxon>
        <taxon>Hypocreales</taxon>
        <taxon>Ophiocordycipitaceae</taxon>
        <taxon>Hirsutella</taxon>
    </lineage>
</organism>
<feature type="transmembrane region" description="Helical" evidence="7">
    <location>
        <begin position="91"/>
        <end position="108"/>
    </location>
</feature>
<feature type="transmembrane region" description="Helical" evidence="7">
    <location>
        <begin position="149"/>
        <end position="172"/>
    </location>
</feature>
<dbReference type="PANTHER" id="PTHR23506">
    <property type="entry name" value="GH10249P"/>
    <property type="match status" value="1"/>
</dbReference>
<dbReference type="GO" id="GO:0022857">
    <property type="term" value="F:transmembrane transporter activity"/>
    <property type="evidence" value="ECO:0007669"/>
    <property type="project" value="InterPro"/>
</dbReference>
<evidence type="ECO:0000259" key="8">
    <source>
        <dbReference type="PROSITE" id="PS50850"/>
    </source>
</evidence>
<dbReference type="PROSITE" id="PS50850">
    <property type="entry name" value="MFS"/>
    <property type="match status" value="1"/>
</dbReference>
<feature type="transmembrane region" description="Helical" evidence="7">
    <location>
        <begin position="18"/>
        <end position="44"/>
    </location>
</feature>
<evidence type="ECO:0000256" key="2">
    <source>
        <dbReference type="ARBA" id="ARBA00022448"/>
    </source>
</evidence>
<protein>
    <submittedName>
        <fullName evidence="9">Major facilitator superfamily domain-containing protein</fullName>
    </submittedName>
</protein>
<dbReference type="InterPro" id="IPR020846">
    <property type="entry name" value="MFS_dom"/>
</dbReference>
<feature type="transmembrane region" description="Helical" evidence="7">
    <location>
        <begin position="64"/>
        <end position="82"/>
    </location>
</feature>
<feature type="region of interest" description="Disordered" evidence="6">
    <location>
        <begin position="210"/>
        <end position="236"/>
    </location>
</feature>
<dbReference type="InterPro" id="IPR011701">
    <property type="entry name" value="MFS"/>
</dbReference>